<name>A0A1G6CG94_9HYPH</name>
<evidence type="ECO:0000313" key="7">
    <source>
        <dbReference type="Proteomes" id="UP000199071"/>
    </source>
</evidence>
<accession>A0A1G6CG94</accession>
<evidence type="ECO:0000313" key="6">
    <source>
        <dbReference type="EMBL" id="SDB31926.1"/>
    </source>
</evidence>
<dbReference type="GO" id="GO:0005886">
    <property type="term" value="C:plasma membrane"/>
    <property type="evidence" value="ECO:0007669"/>
    <property type="project" value="UniProtKB-SubCell"/>
</dbReference>
<reference evidence="6 7" key="1">
    <citation type="submission" date="2016-10" db="EMBL/GenBank/DDBJ databases">
        <authorList>
            <person name="de Groot N.N."/>
        </authorList>
    </citation>
    <scope>NUCLEOTIDE SEQUENCE [LARGE SCALE GENOMIC DNA]</scope>
    <source>
        <strain evidence="6 7">ATCC 35022</strain>
    </source>
</reference>
<keyword evidence="3 5" id="KW-1133">Transmembrane helix</keyword>
<dbReference type="PANTHER" id="PTHR43483:SF3">
    <property type="entry name" value="MEMBRANE TRANSPORTER PROTEIN HI_0806-RELATED"/>
    <property type="match status" value="1"/>
</dbReference>
<comment type="similarity">
    <text evidence="5">Belongs to the 4-toluene sulfonate uptake permease (TSUP) (TC 2.A.102) family.</text>
</comment>
<evidence type="ECO:0000256" key="5">
    <source>
        <dbReference type="RuleBase" id="RU363041"/>
    </source>
</evidence>
<dbReference type="Proteomes" id="UP000199071">
    <property type="component" value="Unassembled WGS sequence"/>
</dbReference>
<evidence type="ECO:0000256" key="3">
    <source>
        <dbReference type="ARBA" id="ARBA00022989"/>
    </source>
</evidence>
<feature type="transmembrane region" description="Helical" evidence="5">
    <location>
        <begin position="90"/>
        <end position="108"/>
    </location>
</feature>
<sequence>MEITATSSELIELGIALLLAGCLSGLLAGIFGIGGGAVIVPVMYQALLFLGVDDSVRMHIAVGTSLAIIVPTSLRSFFAHKRRGAVDMALFRSLMVPVPIGVIVASIVAASISGAALRGIFAAIALAVALKLILHRPSWQLGTDIPGNPSRAIIGGLIGFFSTLMGIGGGIINNTYMTLYGRPIHQAVATSAGVGVLISIPGMLGYIWAGWGNPLLPPFSVGFVNLVGVLIVIPASVLIAPLGVRIAHALTRRQLELGFGVFLLVVSARFALSLF</sequence>
<evidence type="ECO:0000256" key="2">
    <source>
        <dbReference type="ARBA" id="ARBA00022692"/>
    </source>
</evidence>
<organism evidence="6 7">
    <name type="scientific">Bauldia litoralis</name>
    <dbReference type="NCBI Taxonomy" id="665467"/>
    <lineage>
        <taxon>Bacteria</taxon>
        <taxon>Pseudomonadati</taxon>
        <taxon>Pseudomonadota</taxon>
        <taxon>Alphaproteobacteria</taxon>
        <taxon>Hyphomicrobiales</taxon>
        <taxon>Kaistiaceae</taxon>
        <taxon>Bauldia</taxon>
    </lineage>
</organism>
<comment type="subcellular location">
    <subcellularLocation>
        <location evidence="5">Cell membrane</location>
        <topology evidence="5">Multi-pass membrane protein</topology>
    </subcellularLocation>
    <subcellularLocation>
        <location evidence="1">Membrane</location>
        <topology evidence="1">Multi-pass membrane protein</topology>
    </subcellularLocation>
</comment>
<dbReference type="AlphaFoldDB" id="A0A1G6CG94"/>
<evidence type="ECO:0000256" key="1">
    <source>
        <dbReference type="ARBA" id="ARBA00004141"/>
    </source>
</evidence>
<evidence type="ECO:0000256" key="4">
    <source>
        <dbReference type="ARBA" id="ARBA00023136"/>
    </source>
</evidence>
<feature type="transmembrane region" description="Helical" evidence="5">
    <location>
        <begin position="15"/>
        <end position="44"/>
    </location>
</feature>
<keyword evidence="4 5" id="KW-0472">Membrane</keyword>
<gene>
    <name evidence="6" type="ORF">SAMN02982931_02465</name>
</gene>
<feature type="transmembrane region" description="Helical" evidence="5">
    <location>
        <begin position="221"/>
        <end position="243"/>
    </location>
</feature>
<protein>
    <recommendedName>
        <fullName evidence="5">Probable membrane transporter protein</fullName>
    </recommendedName>
</protein>
<dbReference type="InterPro" id="IPR002781">
    <property type="entry name" value="TM_pro_TauE-like"/>
</dbReference>
<dbReference type="Pfam" id="PF01925">
    <property type="entry name" value="TauE"/>
    <property type="match status" value="1"/>
</dbReference>
<dbReference type="EMBL" id="FMXQ01000004">
    <property type="protein sequence ID" value="SDB31926.1"/>
    <property type="molecule type" value="Genomic_DNA"/>
</dbReference>
<keyword evidence="2 5" id="KW-0812">Transmembrane</keyword>
<dbReference type="OrthoDB" id="457670at2"/>
<feature type="transmembrane region" description="Helical" evidence="5">
    <location>
        <begin position="154"/>
        <end position="176"/>
    </location>
</feature>
<dbReference type="PANTHER" id="PTHR43483">
    <property type="entry name" value="MEMBRANE TRANSPORTER PROTEIN HI_0806-RELATED"/>
    <property type="match status" value="1"/>
</dbReference>
<feature type="transmembrane region" description="Helical" evidence="5">
    <location>
        <begin position="255"/>
        <end position="272"/>
    </location>
</feature>
<feature type="transmembrane region" description="Helical" evidence="5">
    <location>
        <begin position="56"/>
        <end position="78"/>
    </location>
</feature>
<feature type="transmembrane region" description="Helical" evidence="5">
    <location>
        <begin position="188"/>
        <end position="209"/>
    </location>
</feature>
<keyword evidence="5" id="KW-1003">Cell membrane</keyword>
<proteinExistence type="inferred from homology"/>
<keyword evidence="7" id="KW-1185">Reference proteome</keyword>
<dbReference type="STRING" id="665467.SAMN02982931_02465"/>
<dbReference type="RefSeq" id="WP_090876711.1">
    <property type="nucleotide sequence ID" value="NZ_FMXQ01000004.1"/>
</dbReference>